<name>A0A4Q2UMA4_9BACT</name>
<evidence type="ECO:0000256" key="1">
    <source>
        <dbReference type="ARBA" id="ARBA00022630"/>
    </source>
</evidence>
<dbReference type="InterPro" id="IPR023753">
    <property type="entry name" value="FAD/NAD-binding_dom"/>
</dbReference>
<dbReference type="EMBL" id="SBLB01000004">
    <property type="protein sequence ID" value="RYC68861.1"/>
    <property type="molecule type" value="Genomic_DNA"/>
</dbReference>
<dbReference type="Pfam" id="PF07992">
    <property type="entry name" value="Pyr_redox_2"/>
    <property type="match status" value="1"/>
</dbReference>
<dbReference type="InterPro" id="IPR036188">
    <property type="entry name" value="FAD/NAD-bd_sf"/>
</dbReference>
<evidence type="ECO:0000259" key="3">
    <source>
        <dbReference type="Pfam" id="PF07992"/>
    </source>
</evidence>
<dbReference type="RefSeq" id="WP_129602476.1">
    <property type="nucleotide sequence ID" value="NZ_SBLB01000004.1"/>
</dbReference>
<dbReference type="Gene3D" id="3.50.50.60">
    <property type="entry name" value="FAD/NAD(P)-binding domain"/>
    <property type="match status" value="2"/>
</dbReference>
<dbReference type="InterPro" id="IPR050097">
    <property type="entry name" value="Ferredoxin-NADP_redctase_2"/>
</dbReference>
<evidence type="ECO:0000256" key="2">
    <source>
        <dbReference type="ARBA" id="ARBA00023002"/>
    </source>
</evidence>
<protein>
    <submittedName>
        <fullName evidence="4">NAD(P)/FAD-dependent oxidoreductase</fullName>
    </submittedName>
</protein>
<dbReference type="PRINTS" id="PR00368">
    <property type="entry name" value="FADPNR"/>
</dbReference>
<reference evidence="4 5" key="1">
    <citation type="submission" date="2019-01" db="EMBL/GenBank/DDBJ databases">
        <title>Spirosoma flava sp. nov., a propanil-degrading bacterium isolated from herbicide-contaminated soil.</title>
        <authorList>
            <person name="Zhang L."/>
            <person name="Jiang J.-D."/>
        </authorList>
    </citation>
    <scope>NUCLEOTIDE SEQUENCE [LARGE SCALE GENOMIC DNA]</scope>
    <source>
        <strain evidence="4 5">TY50</strain>
    </source>
</reference>
<organism evidence="4 5">
    <name type="scientific">Spirosoma sordidisoli</name>
    <dbReference type="NCBI Taxonomy" id="2502893"/>
    <lineage>
        <taxon>Bacteria</taxon>
        <taxon>Pseudomonadati</taxon>
        <taxon>Bacteroidota</taxon>
        <taxon>Cytophagia</taxon>
        <taxon>Cytophagales</taxon>
        <taxon>Cytophagaceae</taxon>
        <taxon>Spirosoma</taxon>
    </lineage>
</organism>
<keyword evidence="5" id="KW-1185">Reference proteome</keyword>
<gene>
    <name evidence="4" type="ORF">EQG79_15715</name>
</gene>
<sequence>MTIREHYDVIIVGGSSAGLSAALVLGRAVRRVLVIDAGQPCNRQTPHSHGFLTRDGATPAELVTAAREQISQYPGVQFWSGTATRAARTEHGFSVTTTSADGGDLQFSGRALLLATGLFDIMPELPGFAECWGRSVLHCPYCHGYEVHGQPLGILANGDVGYDMASLIQQWSRQLTLFTNGPATLTPDQRQTLAQLQIPIVDTPIAALEHEEGRLTAVLFADGTRAHPAAVFARVPFRQHTDLASQLGCTLTEHGLIKTTEAGETNVPGVYAAGDATTLFRQVAIAVASGAKTGAWLNRQLIDEDIRRQTRLAGAYV</sequence>
<proteinExistence type="predicted"/>
<dbReference type="GO" id="GO:0016491">
    <property type="term" value="F:oxidoreductase activity"/>
    <property type="evidence" value="ECO:0007669"/>
    <property type="project" value="UniProtKB-KW"/>
</dbReference>
<dbReference type="Proteomes" id="UP000290407">
    <property type="component" value="Unassembled WGS sequence"/>
</dbReference>
<keyword evidence="2" id="KW-0560">Oxidoreductase</keyword>
<keyword evidence="1" id="KW-0285">Flavoprotein</keyword>
<evidence type="ECO:0000313" key="5">
    <source>
        <dbReference type="Proteomes" id="UP000290407"/>
    </source>
</evidence>
<dbReference type="PRINTS" id="PR00469">
    <property type="entry name" value="PNDRDTASEII"/>
</dbReference>
<dbReference type="AlphaFoldDB" id="A0A4Q2UMA4"/>
<comment type="caution">
    <text evidence="4">The sequence shown here is derived from an EMBL/GenBank/DDBJ whole genome shotgun (WGS) entry which is preliminary data.</text>
</comment>
<dbReference type="PANTHER" id="PTHR48105">
    <property type="entry name" value="THIOREDOXIN REDUCTASE 1-RELATED-RELATED"/>
    <property type="match status" value="1"/>
</dbReference>
<evidence type="ECO:0000313" key="4">
    <source>
        <dbReference type="EMBL" id="RYC68861.1"/>
    </source>
</evidence>
<feature type="domain" description="FAD/NAD(P)-binding" evidence="3">
    <location>
        <begin position="7"/>
        <end position="290"/>
    </location>
</feature>
<dbReference type="SUPFAM" id="SSF51905">
    <property type="entry name" value="FAD/NAD(P)-binding domain"/>
    <property type="match status" value="1"/>
</dbReference>
<accession>A0A4Q2UMA4</accession>